<name>J0JS68_HELPX</name>
<dbReference type="PATRIC" id="fig|992034.3.peg.1569"/>
<dbReference type="AlphaFoldDB" id="J0JS68"/>
<reference evidence="1 2" key="1">
    <citation type="submission" date="2012-04" db="EMBL/GenBank/DDBJ databases">
        <title>Genome sequence of Helicobacter pylori Hp A-9.</title>
        <authorList>
            <person name="Blanchard T.G."/>
            <person name="Czinn S.J."/>
            <person name="McCracken C."/>
            <person name="Abolude K."/>
            <person name="Maroo A."/>
            <person name="Santana-Cruz I."/>
            <person name="Tallon L.J."/>
            <person name="Ficke F.W.F."/>
        </authorList>
    </citation>
    <scope>NUCLEOTIDE SEQUENCE [LARGE SCALE GENOMIC DNA]</scope>
    <source>
        <strain evidence="1 2">Hp A-9</strain>
    </source>
</reference>
<gene>
    <name evidence="1" type="ORF">HPHPA9_1631</name>
</gene>
<dbReference type="Proteomes" id="UP000005483">
    <property type="component" value="Unassembled WGS sequence"/>
</dbReference>
<sequence>MQMKNFIYQQSANYFNTWAFVYVLRNRQAIKIYRTRK</sequence>
<dbReference type="EMBL" id="AKOC01000016">
    <property type="protein sequence ID" value="EJB40962.1"/>
    <property type="molecule type" value="Genomic_DNA"/>
</dbReference>
<evidence type="ECO:0000313" key="1">
    <source>
        <dbReference type="EMBL" id="EJB40962.1"/>
    </source>
</evidence>
<proteinExistence type="predicted"/>
<protein>
    <submittedName>
        <fullName evidence="1">Uncharacterized protein</fullName>
    </submittedName>
</protein>
<comment type="caution">
    <text evidence="1">The sequence shown here is derived from an EMBL/GenBank/DDBJ whole genome shotgun (WGS) entry which is preliminary data.</text>
</comment>
<accession>J0JS68</accession>
<evidence type="ECO:0000313" key="2">
    <source>
        <dbReference type="Proteomes" id="UP000005483"/>
    </source>
</evidence>
<organism evidence="1 2">
    <name type="scientific">Helicobacter pylori Hp A-9</name>
    <dbReference type="NCBI Taxonomy" id="992034"/>
    <lineage>
        <taxon>Bacteria</taxon>
        <taxon>Pseudomonadati</taxon>
        <taxon>Campylobacterota</taxon>
        <taxon>Epsilonproteobacteria</taxon>
        <taxon>Campylobacterales</taxon>
        <taxon>Helicobacteraceae</taxon>
        <taxon>Helicobacter</taxon>
    </lineage>
</organism>